<keyword evidence="3" id="KW-1185">Reference proteome</keyword>
<accession>A0AA87ZNB7</accession>
<dbReference type="Proteomes" id="UP001187192">
    <property type="component" value="Unassembled WGS sequence"/>
</dbReference>
<organism evidence="2 3">
    <name type="scientific">Ficus carica</name>
    <name type="common">Common fig</name>
    <dbReference type="NCBI Taxonomy" id="3494"/>
    <lineage>
        <taxon>Eukaryota</taxon>
        <taxon>Viridiplantae</taxon>
        <taxon>Streptophyta</taxon>
        <taxon>Embryophyta</taxon>
        <taxon>Tracheophyta</taxon>
        <taxon>Spermatophyta</taxon>
        <taxon>Magnoliopsida</taxon>
        <taxon>eudicotyledons</taxon>
        <taxon>Gunneridae</taxon>
        <taxon>Pentapetalae</taxon>
        <taxon>rosids</taxon>
        <taxon>fabids</taxon>
        <taxon>Rosales</taxon>
        <taxon>Moraceae</taxon>
        <taxon>Ficeae</taxon>
        <taxon>Ficus</taxon>
    </lineage>
</organism>
<evidence type="ECO:0000256" key="1">
    <source>
        <dbReference type="SAM" id="MobiDB-lite"/>
    </source>
</evidence>
<proteinExistence type="predicted"/>
<dbReference type="AlphaFoldDB" id="A0AA87ZNB7"/>
<name>A0AA87ZNB7_FICCA</name>
<comment type="caution">
    <text evidence="2">The sequence shown here is derived from an EMBL/GenBank/DDBJ whole genome shotgun (WGS) entry which is preliminary data.</text>
</comment>
<dbReference type="EMBL" id="BTGU01002304">
    <property type="protein sequence ID" value="GMN36440.1"/>
    <property type="molecule type" value="Genomic_DNA"/>
</dbReference>
<evidence type="ECO:0000313" key="3">
    <source>
        <dbReference type="Proteomes" id="UP001187192"/>
    </source>
</evidence>
<reference evidence="2" key="1">
    <citation type="submission" date="2023-07" db="EMBL/GenBank/DDBJ databases">
        <title>draft genome sequence of fig (Ficus carica).</title>
        <authorList>
            <person name="Takahashi T."/>
            <person name="Nishimura K."/>
        </authorList>
    </citation>
    <scope>NUCLEOTIDE SEQUENCE</scope>
</reference>
<evidence type="ECO:0000313" key="2">
    <source>
        <dbReference type="EMBL" id="GMN36440.1"/>
    </source>
</evidence>
<feature type="region of interest" description="Disordered" evidence="1">
    <location>
        <begin position="1"/>
        <end position="20"/>
    </location>
</feature>
<gene>
    <name evidence="2" type="ORF">TIFTF001_042439</name>
</gene>
<sequence>MTESSCDKNPVLADDQSHDHDRSLINNMFLKTSWLQRKSKDTEVDVRVNR</sequence>
<protein>
    <submittedName>
        <fullName evidence="2">Uncharacterized protein</fullName>
    </submittedName>
</protein>